<proteinExistence type="inferred from homology"/>
<dbReference type="NCBIfam" id="TIGR00278">
    <property type="entry name" value="membrane protein insertion efficiency factor YidD"/>
    <property type="match status" value="1"/>
</dbReference>
<evidence type="ECO:0000313" key="2">
    <source>
        <dbReference type="EMBL" id="MBM6774456.1"/>
    </source>
</evidence>
<keyword evidence="3" id="KW-1185">Reference proteome</keyword>
<comment type="caution">
    <text evidence="2">The sequence shown here is derived from an EMBL/GenBank/DDBJ whole genome shotgun (WGS) entry which is preliminary data.</text>
</comment>
<comment type="similarity">
    <text evidence="1">Belongs to the UPF0161 family.</text>
</comment>
<accession>A0ABS2F0G0</accession>
<dbReference type="EMBL" id="JACSNQ010000003">
    <property type="protein sequence ID" value="MBM6774456.1"/>
    <property type="molecule type" value="Genomic_DNA"/>
</dbReference>
<keyword evidence="1" id="KW-0472">Membrane</keyword>
<sequence length="78" mass="8640">MTPRGGQTAAARVATWAIDLYQRHVSPLLAPRCIYLPTCSEYARQAIERHGFVRGCGLAVRRILRCHPLHAGGYDPVP</sequence>
<dbReference type="RefSeq" id="WP_342590856.1">
    <property type="nucleotide sequence ID" value="NZ_JACSNQ010000003.1"/>
</dbReference>
<evidence type="ECO:0000256" key="1">
    <source>
        <dbReference type="HAMAP-Rule" id="MF_00386"/>
    </source>
</evidence>
<organism evidence="2 3">
    <name type="scientific">Olsenella profusa</name>
    <dbReference type="NCBI Taxonomy" id="138595"/>
    <lineage>
        <taxon>Bacteria</taxon>
        <taxon>Bacillati</taxon>
        <taxon>Actinomycetota</taxon>
        <taxon>Coriobacteriia</taxon>
        <taxon>Coriobacteriales</taxon>
        <taxon>Atopobiaceae</taxon>
        <taxon>Olsenella</taxon>
    </lineage>
</organism>
<dbReference type="Pfam" id="PF01809">
    <property type="entry name" value="YidD"/>
    <property type="match status" value="1"/>
</dbReference>
<dbReference type="InterPro" id="IPR002696">
    <property type="entry name" value="Membr_insert_effic_factor_YidD"/>
</dbReference>
<evidence type="ECO:0000313" key="3">
    <source>
        <dbReference type="Proteomes" id="UP000712527"/>
    </source>
</evidence>
<gene>
    <name evidence="2" type="primary">yidD</name>
    <name evidence="2" type="ORF">H9X80_02685</name>
</gene>
<comment type="function">
    <text evidence="1">Could be involved in insertion of integral membrane proteins into the membrane.</text>
</comment>
<dbReference type="SMART" id="SM01234">
    <property type="entry name" value="Haemolytic"/>
    <property type="match status" value="1"/>
</dbReference>
<dbReference type="PANTHER" id="PTHR33383">
    <property type="entry name" value="MEMBRANE PROTEIN INSERTION EFFICIENCY FACTOR-RELATED"/>
    <property type="match status" value="1"/>
</dbReference>
<reference evidence="2 3" key="1">
    <citation type="journal article" date="2021" name="Sci. Rep.">
        <title>The distribution of antibiotic resistance genes in chicken gut microbiota commensals.</title>
        <authorList>
            <person name="Juricova H."/>
            <person name="Matiasovicova J."/>
            <person name="Kubasova T."/>
            <person name="Cejkova D."/>
            <person name="Rychlik I."/>
        </authorList>
    </citation>
    <scope>NUCLEOTIDE SEQUENCE [LARGE SCALE GENOMIC DNA]</scope>
    <source>
        <strain evidence="2 3">An794</strain>
    </source>
</reference>
<protein>
    <recommendedName>
        <fullName evidence="1">Putative membrane protein insertion efficiency factor</fullName>
    </recommendedName>
</protein>
<dbReference type="HAMAP" id="MF_00386">
    <property type="entry name" value="UPF0161_YidD"/>
    <property type="match status" value="1"/>
</dbReference>
<dbReference type="Proteomes" id="UP000712527">
    <property type="component" value="Unassembled WGS sequence"/>
</dbReference>
<dbReference type="PANTHER" id="PTHR33383:SF1">
    <property type="entry name" value="MEMBRANE PROTEIN INSERTION EFFICIENCY FACTOR-RELATED"/>
    <property type="match status" value="1"/>
</dbReference>
<comment type="subcellular location">
    <subcellularLocation>
        <location evidence="1">Cell membrane</location>
        <topology evidence="1">Peripheral membrane protein</topology>
        <orientation evidence="1">Cytoplasmic side</orientation>
    </subcellularLocation>
</comment>
<keyword evidence="1" id="KW-1003">Cell membrane</keyword>
<name>A0ABS2F0G0_9ACTN</name>